<proteinExistence type="inferred from homology"/>
<dbReference type="PANTHER" id="PTHR43163">
    <property type="entry name" value="DIPEPTIDE TRANSPORT SYSTEM PERMEASE PROTEIN DPPB-RELATED"/>
    <property type="match status" value="1"/>
</dbReference>
<dbReference type="AlphaFoldDB" id="A0A511N3U4"/>
<feature type="transmembrane region" description="Helical" evidence="8">
    <location>
        <begin position="105"/>
        <end position="126"/>
    </location>
</feature>
<dbReference type="InterPro" id="IPR045621">
    <property type="entry name" value="BPD_transp_1_N"/>
</dbReference>
<dbReference type="CDD" id="cd06261">
    <property type="entry name" value="TM_PBP2"/>
    <property type="match status" value="1"/>
</dbReference>
<gene>
    <name evidence="10" type="ORF">DC3_31780</name>
</gene>
<evidence type="ECO:0000313" key="10">
    <source>
        <dbReference type="EMBL" id="GEM47543.1"/>
    </source>
</evidence>
<feature type="transmembrane region" description="Helical" evidence="8">
    <location>
        <begin position="208"/>
        <end position="227"/>
    </location>
</feature>
<name>A0A511N3U4_DEIC1</name>
<feature type="transmembrane region" description="Helical" evidence="8">
    <location>
        <begin position="138"/>
        <end position="163"/>
    </location>
</feature>
<feature type="transmembrane region" description="Helical" evidence="8">
    <location>
        <begin position="312"/>
        <end position="334"/>
    </location>
</feature>
<evidence type="ECO:0000313" key="11">
    <source>
        <dbReference type="Proteomes" id="UP000321306"/>
    </source>
</evidence>
<comment type="subcellular location">
    <subcellularLocation>
        <location evidence="1">Cell inner membrane</location>
        <topology evidence="1">Multi-pass membrane protein</topology>
    </subcellularLocation>
    <subcellularLocation>
        <location evidence="8">Cell membrane</location>
        <topology evidence="8">Multi-pass membrane protein</topology>
    </subcellularLocation>
</comment>
<keyword evidence="7 8" id="KW-0472">Membrane</keyword>
<evidence type="ECO:0000256" key="4">
    <source>
        <dbReference type="ARBA" id="ARBA00022519"/>
    </source>
</evidence>
<keyword evidence="4" id="KW-0997">Cell inner membrane</keyword>
<evidence type="ECO:0000256" key="2">
    <source>
        <dbReference type="ARBA" id="ARBA00022448"/>
    </source>
</evidence>
<dbReference type="GO" id="GO:0005886">
    <property type="term" value="C:plasma membrane"/>
    <property type="evidence" value="ECO:0007669"/>
    <property type="project" value="UniProtKB-SubCell"/>
</dbReference>
<dbReference type="GO" id="GO:0071916">
    <property type="term" value="F:dipeptide transmembrane transporter activity"/>
    <property type="evidence" value="ECO:0007669"/>
    <property type="project" value="TreeGrafter"/>
</dbReference>
<feature type="domain" description="ABC transmembrane type-1" evidence="9">
    <location>
        <begin position="99"/>
        <end position="331"/>
    </location>
</feature>
<dbReference type="PROSITE" id="PS50928">
    <property type="entry name" value="ABC_TM1"/>
    <property type="match status" value="1"/>
</dbReference>
<keyword evidence="3" id="KW-1003">Cell membrane</keyword>
<sequence length="341" mass="38087">MFTFILRRVLQLPLILFGISLLIFGLTQLLSPDIRAASFAVSEKQASQEFIQSIIQQYRLDDDLFTQYGIWLKSILLEGNLGFSRSDRRPVLESLASYVPATMELAFIAILFIAIFGIGMGILTAVKRNSWIDHTVRVLSIIAYGFPSFVVGIFILTLFYGILDWLKPGRYDTILSLTAGLTKTDGFMLFPLMFQGKWEVVWDLIKHLIMPVLTLTFVISPQLIQVVRGNVIDTLRQDYVRTARAKGLQDRVVVIKHALRNALIPVITVLGSIMIGLLSGSIITETVFDFQGVGLWASKAAQQLDVPSVVGFALFAATAVTVINLLVDLLYGIIDPRIRYE</sequence>
<comment type="similarity">
    <text evidence="8">Belongs to the binding-protein-dependent transport system permease family.</text>
</comment>
<evidence type="ECO:0000256" key="6">
    <source>
        <dbReference type="ARBA" id="ARBA00022989"/>
    </source>
</evidence>
<keyword evidence="11" id="KW-1185">Reference proteome</keyword>
<dbReference type="InterPro" id="IPR000515">
    <property type="entry name" value="MetI-like"/>
</dbReference>
<evidence type="ECO:0000256" key="3">
    <source>
        <dbReference type="ARBA" id="ARBA00022475"/>
    </source>
</evidence>
<evidence type="ECO:0000256" key="7">
    <source>
        <dbReference type="ARBA" id="ARBA00023136"/>
    </source>
</evidence>
<dbReference type="Pfam" id="PF00528">
    <property type="entry name" value="BPD_transp_1"/>
    <property type="match status" value="1"/>
</dbReference>
<protein>
    <submittedName>
        <fullName evidence="10">Peptide ABC transporter permease</fullName>
    </submittedName>
</protein>
<dbReference type="Gene3D" id="1.10.3720.10">
    <property type="entry name" value="MetI-like"/>
    <property type="match status" value="1"/>
</dbReference>
<dbReference type="InterPro" id="IPR035906">
    <property type="entry name" value="MetI-like_sf"/>
</dbReference>
<dbReference type="OrthoDB" id="9806409at2"/>
<evidence type="ECO:0000256" key="1">
    <source>
        <dbReference type="ARBA" id="ARBA00004429"/>
    </source>
</evidence>
<feature type="transmembrane region" description="Helical" evidence="8">
    <location>
        <begin position="262"/>
        <end position="283"/>
    </location>
</feature>
<dbReference type="RefSeq" id="WP_146885883.1">
    <property type="nucleotide sequence ID" value="NZ_BJXB01000014.1"/>
</dbReference>
<feature type="transmembrane region" description="Helical" evidence="8">
    <location>
        <begin position="12"/>
        <end position="30"/>
    </location>
</feature>
<dbReference type="SUPFAM" id="SSF161098">
    <property type="entry name" value="MetI-like"/>
    <property type="match status" value="1"/>
</dbReference>
<keyword evidence="5 8" id="KW-0812">Transmembrane</keyword>
<dbReference type="Proteomes" id="UP000321306">
    <property type="component" value="Unassembled WGS sequence"/>
</dbReference>
<evidence type="ECO:0000256" key="5">
    <source>
        <dbReference type="ARBA" id="ARBA00022692"/>
    </source>
</evidence>
<organism evidence="10 11">
    <name type="scientific">Deinococcus cellulosilyticus (strain DSM 18568 / NBRC 106333 / KACC 11606 / 5516J-15)</name>
    <dbReference type="NCBI Taxonomy" id="1223518"/>
    <lineage>
        <taxon>Bacteria</taxon>
        <taxon>Thermotogati</taxon>
        <taxon>Deinococcota</taxon>
        <taxon>Deinococci</taxon>
        <taxon>Deinococcales</taxon>
        <taxon>Deinococcaceae</taxon>
        <taxon>Deinococcus</taxon>
    </lineage>
</organism>
<evidence type="ECO:0000259" key="9">
    <source>
        <dbReference type="PROSITE" id="PS50928"/>
    </source>
</evidence>
<evidence type="ECO:0000256" key="8">
    <source>
        <dbReference type="RuleBase" id="RU363032"/>
    </source>
</evidence>
<comment type="caution">
    <text evidence="10">The sequence shown here is derived from an EMBL/GenBank/DDBJ whole genome shotgun (WGS) entry which is preliminary data.</text>
</comment>
<keyword evidence="6 8" id="KW-1133">Transmembrane helix</keyword>
<dbReference type="EMBL" id="BJXB01000014">
    <property type="protein sequence ID" value="GEM47543.1"/>
    <property type="molecule type" value="Genomic_DNA"/>
</dbReference>
<dbReference type="PANTHER" id="PTHR43163:SF4">
    <property type="entry name" value="PUTRESCINE EXPORT SYSTEM PERMEASE PROTEIN SAPB"/>
    <property type="match status" value="1"/>
</dbReference>
<dbReference type="Pfam" id="PF19300">
    <property type="entry name" value="BPD_transp_1_N"/>
    <property type="match status" value="1"/>
</dbReference>
<reference evidence="10 11" key="1">
    <citation type="submission" date="2019-07" db="EMBL/GenBank/DDBJ databases">
        <title>Whole genome shotgun sequence of Deinococcus cellulosilyticus NBRC 106333.</title>
        <authorList>
            <person name="Hosoyama A."/>
            <person name="Uohara A."/>
            <person name="Ohji S."/>
            <person name="Ichikawa N."/>
        </authorList>
    </citation>
    <scope>NUCLEOTIDE SEQUENCE [LARGE SCALE GENOMIC DNA]</scope>
    <source>
        <strain evidence="10 11">NBRC 106333</strain>
    </source>
</reference>
<accession>A0A511N3U4</accession>
<keyword evidence="2 8" id="KW-0813">Transport</keyword>